<proteinExistence type="predicted"/>
<evidence type="ECO:0000313" key="3">
    <source>
        <dbReference type="Proteomes" id="UP001262767"/>
    </source>
</evidence>
<feature type="domain" description="HTH cro/C1-type" evidence="1">
    <location>
        <begin position="13"/>
        <end position="67"/>
    </location>
</feature>
<dbReference type="AlphaFoldDB" id="A0AAW8LNZ6"/>
<evidence type="ECO:0000259" key="1">
    <source>
        <dbReference type="PROSITE" id="PS50943"/>
    </source>
</evidence>
<name>A0AAW8LNZ6_ACILW</name>
<dbReference type="SUPFAM" id="SSF47413">
    <property type="entry name" value="lambda repressor-like DNA-binding domains"/>
    <property type="match status" value="1"/>
</dbReference>
<organism evidence="2 3">
    <name type="scientific">Acinetobacter lwoffii</name>
    <dbReference type="NCBI Taxonomy" id="28090"/>
    <lineage>
        <taxon>Bacteria</taxon>
        <taxon>Pseudomonadati</taxon>
        <taxon>Pseudomonadota</taxon>
        <taxon>Gammaproteobacteria</taxon>
        <taxon>Moraxellales</taxon>
        <taxon>Moraxellaceae</taxon>
        <taxon>Acinetobacter</taxon>
    </lineage>
</organism>
<gene>
    <name evidence="2" type="ORF">J2X86_002502</name>
</gene>
<dbReference type="EMBL" id="JAVDSC010000012">
    <property type="protein sequence ID" value="MDR6630447.1"/>
    <property type="molecule type" value="Genomic_DNA"/>
</dbReference>
<dbReference type="CDD" id="cd00093">
    <property type="entry name" value="HTH_XRE"/>
    <property type="match status" value="1"/>
</dbReference>
<dbReference type="InterPro" id="IPR010982">
    <property type="entry name" value="Lambda_DNA-bd_dom_sf"/>
</dbReference>
<dbReference type="Pfam" id="PF01381">
    <property type="entry name" value="HTH_3"/>
    <property type="match status" value="1"/>
</dbReference>
<sequence length="118" mass="13313">MRTLDLVARGCRIARIRKSKYVTETEISEFVGISRASYRGIENGKRDMRCFEALKIAEYLNVHPNLIIGFGPPKLQEDKVHKLAVDNGFGVPGYYISPRLLSFARQVVDQVHVGINPP</sequence>
<accession>A0AAW8LNZ6</accession>
<evidence type="ECO:0000313" key="2">
    <source>
        <dbReference type="EMBL" id="MDR6630447.1"/>
    </source>
</evidence>
<dbReference type="PROSITE" id="PS50943">
    <property type="entry name" value="HTH_CROC1"/>
    <property type="match status" value="1"/>
</dbReference>
<dbReference type="RefSeq" id="WP_310077969.1">
    <property type="nucleotide sequence ID" value="NZ_JAVDSC010000012.1"/>
</dbReference>
<dbReference type="GO" id="GO:0003677">
    <property type="term" value="F:DNA binding"/>
    <property type="evidence" value="ECO:0007669"/>
    <property type="project" value="InterPro"/>
</dbReference>
<dbReference type="Gene3D" id="1.10.260.40">
    <property type="entry name" value="lambda repressor-like DNA-binding domains"/>
    <property type="match status" value="1"/>
</dbReference>
<protein>
    <submittedName>
        <fullName evidence="2">Transcriptional regulator with XRE-family HTH domain</fullName>
    </submittedName>
</protein>
<dbReference type="InterPro" id="IPR001387">
    <property type="entry name" value="Cro/C1-type_HTH"/>
</dbReference>
<reference evidence="2" key="1">
    <citation type="submission" date="2023-07" db="EMBL/GenBank/DDBJ databases">
        <title>Sorghum-associated microbial communities from plants grown in Nebraska, USA.</title>
        <authorList>
            <person name="Schachtman D."/>
        </authorList>
    </citation>
    <scope>NUCLEOTIDE SEQUENCE</scope>
    <source>
        <strain evidence="2">BE44</strain>
    </source>
</reference>
<dbReference type="Proteomes" id="UP001262767">
    <property type="component" value="Unassembled WGS sequence"/>
</dbReference>
<dbReference type="SMART" id="SM00530">
    <property type="entry name" value="HTH_XRE"/>
    <property type="match status" value="1"/>
</dbReference>
<comment type="caution">
    <text evidence="2">The sequence shown here is derived from an EMBL/GenBank/DDBJ whole genome shotgun (WGS) entry which is preliminary data.</text>
</comment>